<dbReference type="RefSeq" id="WP_142941362.1">
    <property type="nucleotide sequence ID" value="NZ_VIKR01000002.1"/>
</dbReference>
<accession>A0A545TBY9</accession>
<protein>
    <submittedName>
        <fullName evidence="2">GNAT family N-acetyltransferase</fullName>
    </submittedName>
</protein>
<organism evidence="2 3">
    <name type="scientific">Aliikangiella marina</name>
    <dbReference type="NCBI Taxonomy" id="1712262"/>
    <lineage>
        <taxon>Bacteria</taxon>
        <taxon>Pseudomonadati</taxon>
        <taxon>Pseudomonadota</taxon>
        <taxon>Gammaproteobacteria</taxon>
        <taxon>Oceanospirillales</taxon>
        <taxon>Pleioneaceae</taxon>
        <taxon>Aliikangiella</taxon>
    </lineage>
</organism>
<evidence type="ECO:0000259" key="1">
    <source>
        <dbReference type="PROSITE" id="PS51186"/>
    </source>
</evidence>
<keyword evidence="3" id="KW-1185">Reference proteome</keyword>
<proteinExistence type="predicted"/>
<dbReference type="OrthoDB" id="9798081at2"/>
<sequence length="168" mass="19057">MALIETDRLILRDFTLDDAAFVLNLVNEPSWLENIGDKNVHNLQDAEDYILNGPMKSYQENGYGLYMAELKLKSVPVGMCGLVKRDFFVEPDVGFAFLPEYWGLGFASESAKAVLEFARDELSIDRVLGITNIDNRGSMRVLEKIGLKYDKIVDLPGYQEQSRLFIPK</sequence>
<dbReference type="Pfam" id="PF13302">
    <property type="entry name" value="Acetyltransf_3"/>
    <property type="match status" value="1"/>
</dbReference>
<dbReference type="GO" id="GO:0016747">
    <property type="term" value="F:acyltransferase activity, transferring groups other than amino-acyl groups"/>
    <property type="evidence" value="ECO:0007669"/>
    <property type="project" value="InterPro"/>
</dbReference>
<evidence type="ECO:0000313" key="3">
    <source>
        <dbReference type="Proteomes" id="UP000317839"/>
    </source>
</evidence>
<dbReference type="InterPro" id="IPR016181">
    <property type="entry name" value="Acyl_CoA_acyltransferase"/>
</dbReference>
<comment type="caution">
    <text evidence="2">The sequence shown here is derived from an EMBL/GenBank/DDBJ whole genome shotgun (WGS) entry which is preliminary data.</text>
</comment>
<dbReference type="PANTHER" id="PTHR43792">
    <property type="entry name" value="GNAT FAMILY, PUTATIVE (AFU_ORTHOLOGUE AFUA_3G00765)-RELATED-RELATED"/>
    <property type="match status" value="1"/>
</dbReference>
<dbReference type="PANTHER" id="PTHR43792:SF1">
    <property type="entry name" value="N-ACETYLTRANSFERASE DOMAIN-CONTAINING PROTEIN"/>
    <property type="match status" value="1"/>
</dbReference>
<name>A0A545TBY9_9GAMM</name>
<dbReference type="AlphaFoldDB" id="A0A545TBY9"/>
<keyword evidence="2" id="KW-0808">Transferase</keyword>
<gene>
    <name evidence="2" type="ORF">FLL45_07210</name>
</gene>
<dbReference type="InterPro" id="IPR051531">
    <property type="entry name" value="N-acetyltransferase"/>
</dbReference>
<dbReference type="SUPFAM" id="SSF55729">
    <property type="entry name" value="Acyl-CoA N-acyltransferases (Nat)"/>
    <property type="match status" value="1"/>
</dbReference>
<dbReference type="Gene3D" id="3.40.630.30">
    <property type="match status" value="1"/>
</dbReference>
<dbReference type="PROSITE" id="PS51186">
    <property type="entry name" value="GNAT"/>
    <property type="match status" value="1"/>
</dbReference>
<dbReference type="EMBL" id="VIKR01000002">
    <property type="protein sequence ID" value="TQV74743.1"/>
    <property type="molecule type" value="Genomic_DNA"/>
</dbReference>
<dbReference type="InterPro" id="IPR000182">
    <property type="entry name" value="GNAT_dom"/>
</dbReference>
<dbReference type="Proteomes" id="UP000317839">
    <property type="component" value="Unassembled WGS sequence"/>
</dbReference>
<reference evidence="2 3" key="1">
    <citation type="submission" date="2019-06" db="EMBL/GenBank/DDBJ databases">
        <title>Draft genome of Aliikangiella marina GYP-15.</title>
        <authorList>
            <person name="Wang G."/>
        </authorList>
    </citation>
    <scope>NUCLEOTIDE SEQUENCE [LARGE SCALE GENOMIC DNA]</scope>
    <source>
        <strain evidence="2 3">GYP-15</strain>
    </source>
</reference>
<evidence type="ECO:0000313" key="2">
    <source>
        <dbReference type="EMBL" id="TQV74743.1"/>
    </source>
</evidence>
<feature type="domain" description="N-acetyltransferase" evidence="1">
    <location>
        <begin position="9"/>
        <end position="167"/>
    </location>
</feature>